<reference evidence="1" key="1">
    <citation type="submission" date="2022-01" db="EMBL/GenBank/DDBJ databases">
        <authorList>
            <person name="Braso-Vives M."/>
        </authorList>
    </citation>
    <scope>NUCLEOTIDE SEQUENCE</scope>
</reference>
<dbReference type="AlphaFoldDB" id="A0A8J9W6A8"/>
<protein>
    <submittedName>
        <fullName evidence="1">Hypp6082 protein</fullName>
    </submittedName>
</protein>
<evidence type="ECO:0000313" key="2">
    <source>
        <dbReference type="Proteomes" id="UP000838412"/>
    </source>
</evidence>
<gene>
    <name evidence="1" type="primary">Hypp6082</name>
    <name evidence="1" type="ORF">BLAG_LOCUS4573</name>
</gene>
<keyword evidence="2" id="KW-1185">Reference proteome</keyword>
<sequence length="267" mass="30558">MAASFYVTLPSDGSMDVYPDNTLSTYMTKLSHPIDMKGEWQVALAEIQYPHTWMNVREGENMLVFFMTDEKDEEDGREYEIVKIAAGYYKDIFQIMEALNEAASLRYPDLFKQHDMFAYSMAAKRVTMVLPPMTVNATTTKTYLMGSLAKKLGWGVKSAIYGSWIQATHAPNLNDGLESLYVYCDHVQHRLVGGVKVPLLRIVKAEGEDGAVIDHDIRVPQYIPLARKRFETIEINIRDHFGEPVPFERGRVIVTLHFRQLRSSYFS</sequence>
<organism evidence="1 2">
    <name type="scientific">Branchiostoma lanceolatum</name>
    <name type="common">Common lancelet</name>
    <name type="synonym">Amphioxus lanceolatum</name>
    <dbReference type="NCBI Taxonomy" id="7740"/>
    <lineage>
        <taxon>Eukaryota</taxon>
        <taxon>Metazoa</taxon>
        <taxon>Chordata</taxon>
        <taxon>Cephalochordata</taxon>
        <taxon>Leptocardii</taxon>
        <taxon>Amphioxiformes</taxon>
        <taxon>Branchiostomatidae</taxon>
        <taxon>Branchiostoma</taxon>
    </lineage>
</organism>
<dbReference type="EMBL" id="OV696696">
    <property type="protein sequence ID" value="CAH1240726.1"/>
    <property type="molecule type" value="Genomic_DNA"/>
</dbReference>
<dbReference type="OrthoDB" id="9973206at2759"/>
<evidence type="ECO:0000313" key="1">
    <source>
        <dbReference type="EMBL" id="CAH1240726.1"/>
    </source>
</evidence>
<name>A0A8J9W6A8_BRALA</name>
<accession>A0A8J9W6A8</accession>
<proteinExistence type="predicted"/>
<dbReference type="Proteomes" id="UP000838412">
    <property type="component" value="Chromosome 11"/>
</dbReference>